<dbReference type="GO" id="GO:0003995">
    <property type="term" value="F:acyl-CoA dehydrogenase activity"/>
    <property type="evidence" value="ECO:0007669"/>
    <property type="project" value="InterPro"/>
</dbReference>
<dbReference type="InterPro" id="IPR036250">
    <property type="entry name" value="AcylCo_DH-like_C"/>
</dbReference>
<evidence type="ECO:0000256" key="5">
    <source>
        <dbReference type="ARBA" id="ARBA00023002"/>
    </source>
</evidence>
<accession>A0A1I2CHE7</accession>
<evidence type="ECO:0000256" key="1">
    <source>
        <dbReference type="ARBA" id="ARBA00001974"/>
    </source>
</evidence>
<evidence type="ECO:0000256" key="4">
    <source>
        <dbReference type="ARBA" id="ARBA00022827"/>
    </source>
</evidence>
<evidence type="ECO:0000313" key="7">
    <source>
        <dbReference type="EMBL" id="SFE67799.1"/>
    </source>
</evidence>
<keyword evidence="4" id="KW-0274">FAD</keyword>
<dbReference type="Pfam" id="PF00441">
    <property type="entry name" value="Acyl-CoA_dh_1"/>
    <property type="match status" value="1"/>
</dbReference>
<dbReference type="InterPro" id="IPR009075">
    <property type="entry name" value="AcylCo_DH/oxidase_C"/>
</dbReference>
<reference evidence="8" key="1">
    <citation type="submission" date="2016-10" db="EMBL/GenBank/DDBJ databases">
        <authorList>
            <person name="Varghese N."/>
            <person name="Submissions S."/>
        </authorList>
    </citation>
    <scope>NUCLEOTIDE SEQUENCE [LARGE SCALE GENOMIC DNA]</scope>
    <source>
        <strain evidence="8">CGMCC 1.9227</strain>
    </source>
</reference>
<keyword evidence="5" id="KW-0560">Oxidoreductase</keyword>
<comment type="similarity">
    <text evidence="2">Belongs to the acyl-CoA dehydrogenase family.</text>
</comment>
<evidence type="ECO:0000256" key="3">
    <source>
        <dbReference type="ARBA" id="ARBA00022630"/>
    </source>
</evidence>
<dbReference type="InterPro" id="IPR046373">
    <property type="entry name" value="Acyl-CoA_Oxase/DH_mid-dom_sf"/>
</dbReference>
<dbReference type="SUPFAM" id="SSF56645">
    <property type="entry name" value="Acyl-CoA dehydrogenase NM domain-like"/>
    <property type="match status" value="1"/>
</dbReference>
<dbReference type="InterPro" id="IPR009100">
    <property type="entry name" value="AcylCoA_DH/oxidase_NM_dom_sf"/>
</dbReference>
<dbReference type="PROSITE" id="PS00073">
    <property type="entry name" value="ACYL_COA_DH_2"/>
    <property type="match status" value="1"/>
</dbReference>
<sequence length="192" mass="21664">MEGFHKGIPFKKIGMKSQDTSALFFDNVKVRKENRLGDEKTGFKIMMRELAREPLTVGIMAVATAEGAIENTISYTKQRTAFKSPILGFQNTQFKLAECATQLQIHQAFLDRCIELLVDHKLTTESASMIKYSATDMCGKVLAECLQLYGGYGYMWDYPIARMYADNRVARIYAGTNEIIKIVIARGLLKDL</sequence>
<feature type="domain" description="Acyl-CoA dehydrogenase/oxidase C-terminal" evidence="6">
    <location>
        <begin position="41"/>
        <end position="189"/>
    </location>
</feature>
<dbReference type="InterPro" id="IPR006089">
    <property type="entry name" value="Acyl-CoA_DH_CS"/>
</dbReference>
<dbReference type="AlphaFoldDB" id="A0A1I2CHE7"/>
<dbReference type="EMBL" id="FONQ01000003">
    <property type="protein sequence ID" value="SFE67799.1"/>
    <property type="molecule type" value="Genomic_DNA"/>
</dbReference>
<dbReference type="SUPFAM" id="SSF47203">
    <property type="entry name" value="Acyl-CoA dehydrogenase C-terminal domain-like"/>
    <property type="match status" value="1"/>
</dbReference>
<protein>
    <submittedName>
        <fullName evidence="7">Acyl-CoA dehydrogenase, C-terminal domain</fullName>
    </submittedName>
</protein>
<dbReference type="Proteomes" id="UP000198596">
    <property type="component" value="Unassembled WGS sequence"/>
</dbReference>
<name>A0A1I2CHE7_9FLAO</name>
<evidence type="ECO:0000256" key="2">
    <source>
        <dbReference type="ARBA" id="ARBA00009347"/>
    </source>
</evidence>
<proteinExistence type="inferred from homology"/>
<keyword evidence="8" id="KW-1185">Reference proteome</keyword>
<keyword evidence="3" id="KW-0285">Flavoprotein</keyword>
<dbReference type="Gene3D" id="2.40.110.10">
    <property type="entry name" value="Butyryl-CoA Dehydrogenase, subunit A, domain 2"/>
    <property type="match status" value="1"/>
</dbReference>
<comment type="cofactor">
    <cofactor evidence="1">
        <name>FAD</name>
        <dbReference type="ChEBI" id="CHEBI:57692"/>
    </cofactor>
</comment>
<dbReference type="FunFam" id="1.20.140.10:FF:000001">
    <property type="entry name" value="Acyl-CoA dehydrogenase"/>
    <property type="match status" value="1"/>
</dbReference>
<dbReference type="PANTHER" id="PTHR43884:SF12">
    <property type="entry name" value="ISOVALERYL-COA DEHYDROGENASE, MITOCHONDRIAL-RELATED"/>
    <property type="match status" value="1"/>
</dbReference>
<dbReference type="Gene3D" id="1.20.140.10">
    <property type="entry name" value="Butyryl-CoA Dehydrogenase, subunit A, domain 3"/>
    <property type="match status" value="1"/>
</dbReference>
<evidence type="ECO:0000259" key="6">
    <source>
        <dbReference type="Pfam" id="PF00441"/>
    </source>
</evidence>
<organism evidence="7 8">
    <name type="scientific">Flavobacterium xueshanense</name>
    <dbReference type="NCBI Taxonomy" id="935223"/>
    <lineage>
        <taxon>Bacteria</taxon>
        <taxon>Pseudomonadati</taxon>
        <taxon>Bacteroidota</taxon>
        <taxon>Flavobacteriia</taxon>
        <taxon>Flavobacteriales</taxon>
        <taxon>Flavobacteriaceae</taxon>
        <taxon>Flavobacterium</taxon>
    </lineage>
</organism>
<evidence type="ECO:0000313" key="8">
    <source>
        <dbReference type="Proteomes" id="UP000198596"/>
    </source>
</evidence>
<dbReference type="STRING" id="935223.SAMN04488131_10376"/>
<gene>
    <name evidence="7" type="ORF">SAMN04488131_10376</name>
</gene>
<dbReference type="PANTHER" id="PTHR43884">
    <property type="entry name" value="ACYL-COA DEHYDROGENASE"/>
    <property type="match status" value="1"/>
</dbReference>